<evidence type="ECO:0000313" key="2">
    <source>
        <dbReference type="Proteomes" id="UP000190367"/>
    </source>
</evidence>
<name>A0A1T4SXU9_9BACT</name>
<organism evidence="1 2">
    <name type="scientific">Chitinophaga eiseniae</name>
    <dbReference type="NCBI Taxonomy" id="634771"/>
    <lineage>
        <taxon>Bacteria</taxon>
        <taxon>Pseudomonadati</taxon>
        <taxon>Bacteroidota</taxon>
        <taxon>Chitinophagia</taxon>
        <taxon>Chitinophagales</taxon>
        <taxon>Chitinophagaceae</taxon>
        <taxon>Chitinophaga</taxon>
    </lineage>
</organism>
<protein>
    <submittedName>
        <fullName evidence="1">Uncharacterized protein</fullName>
    </submittedName>
</protein>
<gene>
    <name evidence="1" type="ORF">SAMN04488128_103753</name>
</gene>
<keyword evidence="2" id="KW-1185">Reference proteome</keyword>
<dbReference type="Proteomes" id="UP000190367">
    <property type="component" value="Unassembled WGS sequence"/>
</dbReference>
<proteinExistence type="predicted"/>
<dbReference type="AlphaFoldDB" id="A0A1T4SXU9"/>
<dbReference type="EMBL" id="FUWZ01000003">
    <property type="protein sequence ID" value="SKA33027.1"/>
    <property type="molecule type" value="Genomic_DNA"/>
</dbReference>
<evidence type="ECO:0000313" key="1">
    <source>
        <dbReference type="EMBL" id="SKA33027.1"/>
    </source>
</evidence>
<sequence length="88" mass="9789">MGNKIREFTDDGILVTLTMLDHSHVDLSIRMRITYELNGLKITKTAYPTGSEQFPGLGTPRDQINVAKALRRFDEAYMRCGGSPDGVS</sequence>
<reference evidence="2" key="1">
    <citation type="submission" date="2017-02" db="EMBL/GenBank/DDBJ databases">
        <authorList>
            <person name="Varghese N."/>
            <person name="Submissions S."/>
        </authorList>
    </citation>
    <scope>NUCLEOTIDE SEQUENCE [LARGE SCALE GENOMIC DNA]</scope>
    <source>
        <strain evidence="2">DSM 22224</strain>
    </source>
</reference>
<dbReference type="STRING" id="634771.SAMN04488128_103753"/>
<accession>A0A1T4SXU9</accession>